<evidence type="ECO:0000256" key="3">
    <source>
        <dbReference type="ARBA" id="ARBA00012438"/>
    </source>
</evidence>
<evidence type="ECO:0000256" key="2">
    <source>
        <dbReference type="ARBA" id="ARBA00004236"/>
    </source>
</evidence>
<feature type="transmembrane region" description="Helical" evidence="11">
    <location>
        <begin position="163"/>
        <end position="185"/>
    </location>
</feature>
<dbReference type="InterPro" id="IPR036097">
    <property type="entry name" value="HisK_dim/P_sf"/>
</dbReference>
<evidence type="ECO:0000256" key="10">
    <source>
        <dbReference type="ARBA" id="ARBA00023136"/>
    </source>
</evidence>
<evidence type="ECO:0000256" key="6">
    <source>
        <dbReference type="ARBA" id="ARBA00022692"/>
    </source>
</evidence>
<dbReference type="InterPro" id="IPR050428">
    <property type="entry name" value="TCS_sensor_his_kinase"/>
</dbReference>
<evidence type="ECO:0000259" key="13">
    <source>
        <dbReference type="PROSITE" id="PS50885"/>
    </source>
</evidence>
<dbReference type="InterPro" id="IPR004358">
    <property type="entry name" value="Sig_transdc_His_kin-like_C"/>
</dbReference>
<feature type="domain" description="Histidine kinase" evidence="12">
    <location>
        <begin position="250"/>
        <end position="462"/>
    </location>
</feature>
<dbReference type="SMART" id="SM00388">
    <property type="entry name" value="HisKA"/>
    <property type="match status" value="1"/>
</dbReference>
<dbReference type="PANTHER" id="PTHR45436:SF5">
    <property type="entry name" value="SENSOR HISTIDINE KINASE TRCS"/>
    <property type="match status" value="1"/>
</dbReference>
<evidence type="ECO:0000313" key="15">
    <source>
        <dbReference type="Proteomes" id="UP001501710"/>
    </source>
</evidence>
<keyword evidence="7" id="KW-0418">Kinase</keyword>
<evidence type="ECO:0000259" key="12">
    <source>
        <dbReference type="PROSITE" id="PS50109"/>
    </source>
</evidence>
<dbReference type="CDD" id="cd06225">
    <property type="entry name" value="HAMP"/>
    <property type="match status" value="1"/>
</dbReference>
<dbReference type="EC" id="2.7.13.3" evidence="3"/>
<comment type="caution">
    <text evidence="14">The sequence shown here is derived from an EMBL/GenBank/DDBJ whole genome shotgun (WGS) entry which is preliminary data.</text>
</comment>
<evidence type="ECO:0000256" key="8">
    <source>
        <dbReference type="ARBA" id="ARBA00022989"/>
    </source>
</evidence>
<organism evidence="14 15">
    <name type="scientific">Actinomadura meridiana</name>
    <dbReference type="NCBI Taxonomy" id="559626"/>
    <lineage>
        <taxon>Bacteria</taxon>
        <taxon>Bacillati</taxon>
        <taxon>Actinomycetota</taxon>
        <taxon>Actinomycetes</taxon>
        <taxon>Streptosporangiales</taxon>
        <taxon>Thermomonosporaceae</taxon>
        <taxon>Actinomadura</taxon>
    </lineage>
</organism>
<evidence type="ECO:0000313" key="14">
    <source>
        <dbReference type="EMBL" id="GAA4240312.1"/>
    </source>
</evidence>
<dbReference type="Gene3D" id="3.30.565.10">
    <property type="entry name" value="Histidine kinase-like ATPase, C-terminal domain"/>
    <property type="match status" value="1"/>
</dbReference>
<keyword evidence="10 11" id="KW-0472">Membrane</keyword>
<evidence type="ECO:0000256" key="7">
    <source>
        <dbReference type="ARBA" id="ARBA00022777"/>
    </source>
</evidence>
<accession>A0ABP8CK56</accession>
<name>A0ABP8CK56_9ACTN</name>
<dbReference type="Pfam" id="PF00672">
    <property type="entry name" value="HAMP"/>
    <property type="match status" value="1"/>
</dbReference>
<dbReference type="PROSITE" id="PS50885">
    <property type="entry name" value="HAMP"/>
    <property type="match status" value="1"/>
</dbReference>
<dbReference type="RefSeq" id="WP_344904776.1">
    <property type="nucleotide sequence ID" value="NZ_BAABAS010000025.1"/>
</dbReference>
<dbReference type="EMBL" id="BAABAS010000025">
    <property type="protein sequence ID" value="GAA4240312.1"/>
    <property type="molecule type" value="Genomic_DNA"/>
</dbReference>
<dbReference type="Pfam" id="PF00512">
    <property type="entry name" value="HisKA"/>
    <property type="match status" value="1"/>
</dbReference>
<feature type="domain" description="HAMP" evidence="13">
    <location>
        <begin position="189"/>
        <end position="242"/>
    </location>
</feature>
<dbReference type="PANTHER" id="PTHR45436">
    <property type="entry name" value="SENSOR HISTIDINE KINASE YKOH"/>
    <property type="match status" value="1"/>
</dbReference>
<reference evidence="15" key="1">
    <citation type="journal article" date="2019" name="Int. J. Syst. Evol. Microbiol.">
        <title>The Global Catalogue of Microorganisms (GCM) 10K type strain sequencing project: providing services to taxonomists for standard genome sequencing and annotation.</title>
        <authorList>
            <consortium name="The Broad Institute Genomics Platform"/>
            <consortium name="The Broad Institute Genome Sequencing Center for Infectious Disease"/>
            <person name="Wu L."/>
            <person name="Ma J."/>
        </authorList>
    </citation>
    <scope>NUCLEOTIDE SEQUENCE [LARGE SCALE GENOMIC DNA]</scope>
    <source>
        <strain evidence="15">JCM 17440</strain>
    </source>
</reference>
<keyword evidence="9" id="KW-0902">Two-component regulatory system</keyword>
<dbReference type="InterPro" id="IPR003660">
    <property type="entry name" value="HAMP_dom"/>
</dbReference>
<dbReference type="CDD" id="cd00082">
    <property type="entry name" value="HisKA"/>
    <property type="match status" value="1"/>
</dbReference>
<evidence type="ECO:0000256" key="4">
    <source>
        <dbReference type="ARBA" id="ARBA00022553"/>
    </source>
</evidence>
<protein>
    <recommendedName>
        <fullName evidence="3">histidine kinase</fullName>
        <ecNumber evidence="3">2.7.13.3</ecNumber>
    </recommendedName>
</protein>
<dbReference type="InterPro" id="IPR005467">
    <property type="entry name" value="His_kinase_dom"/>
</dbReference>
<keyword evidence="6 11" id="KW-0812">Transmembrane</keyword>
<comment type="subcellular location">
    <subcellularLocation>
        <location evidence="2">Cell membrane</location>
    </subcellularLocation>
</comment>
<feature type="transmembrane region" description="Helical" evidence="11">
    <location>
        <begin position="23"/>
        <end position="41"/>
    </location>
</feature>
<dbReference type="Gene3D" id="1.10.287.130">
    <property type="match status" value="1"/>
</dbReference>
<keyword evidence="5" id="KW-0808">Transferase</keyword>
<evidence type="ECO:0000256" key="5">
    <source>
        <dbReference type="ARBA" id="ARBA00022679"/>
    </source>
</evidence>
<dbReference type="SMART" id="SM00304">
    <property type="entry name" value="HAMP"/>
    <property type="match status" value="1"/>
</dbReference>
<dbReference type="PROSITE" id="PS50109">
    <property type="entry name" value="HIS_KIN"/>
    <property type="match status" value="1"/>
</dbReference>
<dbReference type="SUPFAM" id="SSF158472">
    <property type="entry name" value="HAMP domain-like"/>
    <property type="match status" value="1"/>
</dbReference>
<dbReference type="Pfam" id="PF02518">
    <property type="entry name" value="HATPase_c"/>
    <property type="match status" value="1"/>
</dbReference>
<dbReference type="InterPro" id="IPR003661">
    <property type="entry name" value="HisK_dim/P_dom"/>
</dbReference>
<dbReference type="InterPro" id="IPR003594">
    <property type="entry name" value="HATPase_dom"/>
</dbReference>
<dbReference type="SUPFAM" id="SSF55874">
    <property type="entry name" value="ATPase domain of HSP90 chaperone/DNA topoisomerase II/histidine kinase"/>
    <property type="match status" value="1"/>
</dbReference>
<keyword evidence="15" id="KW-1185">Reference proteome</keyword>
<dbReference type="Proteomes" id="UP001501710">
    <property type="component" value="Unassembled WGS sequence"/>
</dbReference>
<dbReference type="CDD" id="cd00075">
    <property type="entry name" value="HATPase"/>
    <property type="match status" value="1"/>
</dbReference>
<dbReference type="Gene3D" id="6.10.340.10">
    <property type="match status" value="1"/>
</dbReference>
<keyword evidence="8 11" id="KW-1133">Transmembrane helix</keyword>
<dbReference type="SMART" id="SM00387">
    <property type="entry name" value="HATPase_c"/>
    <property type="match status" value="1"/>
</dbReference>
<evidence type="ECO:0000256" key="1">
    <source>
        <dbReference type="ARBA" id="ARBA00000085"/>
    </source>
</evidence>
<gene>
    <name evidence="14" type="ORF">GCM10022254_64470</name>
</gene>
<proteinExistence type="predicted"/>
<evidence type="ECO:0000256" key="9">
    <source>
        <dbReference type="ARBA" id="ARBA00023012"/>
    </source>
</evidence>
<keyword evidence="4" id="KW-0597">Phosphoprotein</keyword>
<sequence>MKGVLMGRYDIRLRPRTIRGRDTLITAAVAVLVLSLLAIALDKITRSERHDTAVAHTELAARRVATAVRQGTLLHPIPEGASGVRYLQVVGADRRVLDASVPAGGWPPISKVVPSPNNRVQEFTECDVMGMGCLTVVAIRVSPDRDSVVIYAGSQQPTILAGLYLELLLACGVLALSALASWAAWRIVGRTLRPVDNIRRELAEIGGGDLSRRVPEPSGDDEVARLARTANATLDRLERSIRRQERFASDAAHELRTPIAALRINLEDLFMHPDDTDVERTAQAAIGATDRLQSLVTDLLLLAQIGSRAETVEPLNLTTLVEGETRARRQLLNSGQDPIVLGTRLAPDIHVSGTRTYLERLVNNLLDNAQQHAATTIDVQLTSGETSSLLTVSDDGPGIPRSDRGRIFERFTRLDTARSRDEGGTGLGLAIAYEIASAHNGSLTVDDTPSGTRFALRLPLPDTPPASR</sequence>
<dbReference type="InterPro" id="IPR036890">
    <property type="entry name" value="HATPase_C_sf"/>
</dbReference>
<dbReference type="SUPFAM" id="SSF47384">
    <property type="entry name" value="Homodimeric domain of signal transducing histidine kinase"/>
    <property type="match status" value="1"/>
</dbReference>
<evidence type="ECO:0000256" key="11">
    <source>
        <dbReference type="SAM" id="Phobius"/>
    </source>
</evidence>
<dbReference type="PRINTS" id="PR00344">
    <property type="entry name" value="BCTRLSENSOR"/>
</dbReference>
<comment type="catalytic activity">
    <reaction evidence="1">
        <text>ATP + protein L-histidine = ADP + protein N-phospho-L-histidine.</text>
        <dbReference type="EC" id="2.7.13.3"/>
    </reaction>
</comment>